<dbReference type="EMBL" id="JAKNSF020000049">
    <property type="protein sequence ID" value="KAK7725523.1"/>
    <property type="molecule type" value="Genomic_DNA"/>
</dbReference>
<keyword evidence="2" id="KW-1185">Reference proteome</keyword>
<comment type="caution">
    <text evidence="1">The sequence shown here is derived from an EMBL/GenBank/DDBJ whole genome shotgun (WGS) entry which is preliminary data.</text>
</comment>
<gene>
    <name evidence="1" type="ORF">SLS63_008127</name>
</gene>
<organism evidence="1 2">
    <name type="scientific">Diaporthe eres</name>
    <name type="common">Phomopsis oblonga</name>
    <dbReference type="NCBI Taxonomy" id="83184"/>
    <lineage>
        <taxon>Eukaryota</taxon>
        <taxon>Fungi</taxon>
        <taxon>Dikarya</taxon>
        <taxon>Ascomycota</taxon>
        <taxon>Pezizomycotina</taxon>
        <taxon>Sordariomycetes</taxon>
        <taxon>Sordariomycetidae</taxon>
        <taxon>Diaporthales</taxon>
        <taxon>Diaporthaceae</taxon>
        <taxon>Diaporthe</taxon>
        <taxon>Diaporthe eres species complex</taxon>
    </lineage>
</organism>
<dbReference type="Proteomes" id="UP001430848">
    <property type="component" value="Unassembled WGS sequence"/>
</dbReference>
<sequence>MPDWCQRNVASWVRMHDSLWTVRVLDNKPDSPNYVLKILPASQFPDCFVDGTMHGPYVPQHSSDFVRGVALSLHGGVWLDVGCILCMNLDWICWDTITSATSPFRAAVPLMQGAIISNAVIACRKGDPFIRRWLGLFTQVWKGQTSCKGLMEHPALAYEQDPTTTKLFDAAIQAGFKVTRESLFEYLTQIMCWERLTQLDEEDGDFNPSRYWQDSIMKLQGPKELWGMEAYLPTSAGAEQFELLTTPLDADPSSEQYQKAEGLVFRLLTESCMQKVGHAPGLTKTKQLGVVLDEDVTRIGDAGEGTFAALLRYGAENFVQTRKGPSLVE</sequence>
<evidence type="ECO:0000313" key="2">
    <source>
        <dbReference type="Proteomes" id="UP001430848"/>
    </source>
</evidence>
<proteinExistence type="predicted"/>
<dbReference type="SUPFAM" id="SSF53448">
    <property type="entry name" value="Nucleotide-diphospho-sugar transferases"/>
    <property type="match status" value="1"/>
</dbReference>
<protein>
    <recommendedName>
        <fullName evidence="3">Capsule polysaccharide biosynthesis protein</fullName>
    </recommendedName>
</protein>
<accession>A0ABR1P3J3</accession>
<dbReference type="Gene3D" id="3.90.550.20">
    <property type="match status" value="1"/>
</dbReference>
<evidence type="ECO:0000313" key="1">
    <source>
        <dbReference type="EMBL" id="KAK7725523.1"/>
    </source>
</evidence>
<dbReference type="InterPro" id="IPR029044">
    <property type="entry name" value="Nucleotide-diphossugar_trans"/>
</dbReference>
<evidence type="ECO:0008006" key="3">
    <source>
        <dbReference type="Google" id="ProtNLM"/>
    </source>
</evidence>
<reference evidence="1 2" key="1">
    <citation type="submission" date="2024-02" db="EMBL/GenBank/DDBJ databases">
        <title>De novo assembly and annotation of 12 fungi associated with fruit tree decline syndrome in Ontario, Canada.</title>
        <authorList>
            <person name="Sulman M."/>
            <person name="Ellouze W."/>
            <person name="Ilyukhin E."/>
        </authorList>
    </citation>
    <scope>NUCLEOTIDE SEQUENCE [LARGE SCALE GENOMIC DNA]</scope>
    <source>
        <strain evidence="1 2">M169</strain>
    </source>
</reference>
<name>A0ABR1P3J3_DIAER</name>